<accession>A0AAJ6KMA0</accession>
<dbReference type="EMBL" id="CP127225">
    <property type="protein sequence ID" value="WIX08132.1"/>
    <property type="molecule type" value="Genomic_DNA"/>
</dbReference>
<dbReference type="InterPro" id="IPR024535">
    <property type="entry name" value="RHGA/B-epi-like_pectate_lyase"/>
</dbReference>
<dbReference type="SUPFAM" id="SSF51126">
    <property type="entry name" value="Pectin lyase-like"/>
    <property type="match status" value="1"/>
</dbReference>
<organism evidence="3 4">
    <name type="scientific">Xanthomonas oryzae pv. leersiae</name>
    <dbReference type="NCBI Taxonomy" id="3112258"/>
    <lineage>
        <taxon>Bacteria</taxon>
        <taxon>Pseudomonadati</taxon>
        <taxon>Pseudomonadota</taxon>
        <taxon>Gammaproteobacteria</taxon>
        <taxon>Lysobacterales</taxon>
        <taxon>Lysobacteraceae</taxon>
        <taxon>Xanthomonas</taxon>
    </lineage>
</organism>
<keyword evidence="3" id="KW-0378">Hydrolase</keyword>
<dbReference type="InterPro" id="IPR006626">
    <property type="entry name" value="PbH1"/>
</dbReference>
<sequence>MEIESKKDDRMLTRRDVSKLLVTGGAGVAGSLLAASPLAAAKVSTSPLINARDYGAVGDGQTDDQPAIQAALDSVGVHGGYVFLPAGRYLVGAPLFIKSKVNGAAGCVLGGSGQNCVITAGPGFPGNVAMLYILGGYAHVTDLGLDGADLAQNGIEYAYSSPDQPDDRTVSVSFVAFARMRSNGFHCVGGEIYQIRDCFFNSLGGYAVYSRDGGINSFVSGNYMLGCGGVYLGAVKMQPEGVRILNNTILCSAGAGMGVYVEKGLEIQVSNNVIDQVKNSSIYVGGNSSYVKCTDNWLSAQNSNIACSVGQNANSITFIGNTFEGGSFQLSVAAQQLGDIHDVSICNNIFNNATDTAMFLDRATRVTIIGNHCRASGKESLFWGYGLHGIAMGNMLWKGPNAGKGLMQSNNIGW</sequence>
<gene>
    <name evidence="3" type="ORF">QN060_09285</name>
</gene>
<reference evidence="3 4" key="1">
    <citation type="submission" date="2023-05" db="EMBL/GenBank/DDBJ databases">
        <title>Complete Genome Resource of Xanthomonas oryzae pv. leersiae Strain YNJC Isolated From Plateau Japonica Rice in Southwest China.</title>
        <authorList>
            <person name="Aa X."/>
            <person name="Mei L."/>
            <person name="Liu P."/>
            <person name="Yang Y."/>
            <person name="Tang C."/>
            <person name="Zhang F."/>
            <person name="Dong C."/>
            <person name="Wang B."/>
            <person name="Chen X."/>
            <person name="Dai L."/>
        </authorList>
    </citation>
    <scope>NUCLEOTIDE SEQUENCE [LARGE SCALE GENOMIC DNA]</scope>
    <source>
        <strain evidence="3 4">YNJC</strain>
    </source>
</reference>
<dbReference type="PROSITE" id="PS51318">
    <property type="entry name" value="TAT"/>
    <property type="match status" value="1"/>
</dbReference>
<protein>
    <submittedName>
        <fullName evidence="3">Glycosyl hydrolase family 28-related protein</fullName>
    </submittedName>
</protein>
<name>A0AAJ6KMA0_9XANT</name>
<evidence type="ECO:0000313" key="4">
    <source>
        <dbReference type="Proteomes" id="UP001228059"/>
    </source>
</evidence>
<evidence type="ECO:0000259" key="2">
    <source>
        <dbReference type="Pfam" id="PF13229"/>
    </source>
</evidence>
<dbReference type="SMART" id="SM00710">
    <property type="entry name" value="PbH1"/>
    <property type="match status" value="5"/>
</dbReference>
<dbReference type="Pfam" id="PF13229">
    <property type="entry name" value="Beta_helix"/>
    <property type="match status" value="1"/>
</dbReference>
<proteinExistence type="predicted"/>
<dbReference type="Gene3D" id="2.160.20.10">
    <property type="entry name" value="Single-stranded right-handed beta-helix, Pectin lyase-like"/>
    <property type="match status" value="1"/>
</dbReference>
<dbReference type="InterPro" id="IPR039448">
    <property type="entry name" value="Beta_helix"/>
</dbReference>
<dbReference type="InterPro" id="IPR011050">
    <property type="entry name" value="Pectin_lyase_fold/virulence"/>
</dbReference>
<feature type="domain" description="Right handed beta helix" evidence="2">
    <location>
        <begin position="170"/>
        <end position="296"/>
    </location>
</feature>
<dbReference type="AlphaFoldDB" id="A0AAJ6KMA0"/>
<dbReference type="RefSeq" id="WP_285957318.1">
    <property type="nucleotide sequence ID" value="NZ_CP127225.1"/>
</dbReference>
<feature type="domain" description="Rhamnogalacturonase A/B/Epimerase-like pectate lyase" evidence="1">
    <location>
        <begin position="49"/>
        <end position="126"/>
    </location>
</feature>
<dbReference type="InterPro" id="IPR012334">
    <property type="entry name" value="Pectin_lyas_fold"/>
</dbReference>
<dbReference type="GO" id="GO:0016787">
    <property type="term" value="F:hydrolase activity"/>
    <property type="evidence" value="ECO:0007669"/>
    <property type="project" value="UniProtKB-KW"/>
</dbReference>
<dbReference type="Pfam" id="PF12708">
    <property type="entry name" value="Pect-lyase_RHGA_epim"/>
    <property type="match status" value="1"/>
</dbReference>
<dbReference type="InterPro" id="IPR006311">
    <property type="entry name" value="TAT_signal"/>
</dbReference>
<evidence type="ECO:0000259" key="1">
    <source>
        <dbReference type="Pfam" id="PF12708"/>
    </source>
</evidence>
<dbReference type="Proteomes" id="UP001228059">
    <property type="component" value="Chromosome"/>
</dbReference>
<evidence type="ECO:0000313" key="3">
    <source>
        <dbReference type="EMBL" id="WIX08132.1"/>
    </source>
</evidence>